<comment type="similarity">
    <text evidence="8">Belongs to the MurJ/MviN family.</text>
</comment>
<evidence type="ECO:0000256" key="2">
    <source>
        <dbReference type="ARBA" id="ARBA00022475"/>
    </source>
</evidence>
<accession>A0A455T5A0</accession>
<feature type="transmembrane region" description="Helical" evidence="8">
    <location>
        <begin position="685"/>
        <end position="710"/>
    </location>
</feature>
<feature type="transmembrane region" description="Helical" evidence="8">
    <location>
        <begin position="619"/>
        <end position="642"/>
    </location>
</feature>
<evidence type="ECO:0000256" key="7">
    <source>
        <dbReference type="ARBA" id="ARBA00023136"/>
    </source>
</evidence>
<feature type="transmembrane region" description="Helical" evidence="8">
    <location>
        <begin position="268"/>
        <end position="290"/>
    </location>
</feature>
<feature type="transmembrane region" description="Helical" evidence="8">
    <location>
        <begin position="343"/>
        <end position="369"/>
    </location>
</feature>
<feature type="transmembrane region" description="Helical" evidence="8">
    <location>
        <begin position="509"/>
        <end position="528"/>
    </location>
</feature>
<dbReference type="GO" id="GO:0009252">
    <property type="term" value="P:peptidoglycan biosynthetic process"/>
    <property type="evidence" value="ECO:0007669"/>
    <property type="project" value="UniProtKB-UniRule"/>
</dbReference>
<dbReference type="GO" id="GO:0008360">
    <property type="term" value="P:regulation of cell shape"/>
    <property type="evidence" value="ECO:0007669"/>
    <property type="project" value="UniProtKB-KW"/>
</dbReference>
<evidence type="ECO:0000256" key="5">
    <source>
        <dbReference type="ARBA" id="ARBA00022984"/>
    </source>
</evidence>
<keyword evidence="7 8" id="KW-0472">Membrane</keyword>
<dbReference type="HAMAP" id="MF_02078">
    <property type="entry name" value="MurJ_MviN"/>
    <property type="match status" value="1"/>
</dbReference>
<organism evidence="10">
    <name type="scientific">Thermogemmatispora argillosa</name>
    <dbReference type="NCBI Taxonomy" id="2045280"/>
    <lineage>
        <taxon>Bacteria</taxon>
        <taxon>Bacillati</taxon>
        <taxon>Chloroflexota</taxon>
        <taxon>Ktedonobacteria</taxon>
        <taxon>Thermogemmatisporales</taxon>
        <taxon>Thermogemmatisporaceae</taxon>
        <taxon>Thermogemmatispora</taxon>
    </lineage>
</organism>
<evidence type="ECO:0000256" key="4">
    <source>
        <dbReference type="ARBA" id="ARBA00022960"/>
    </source>
</evidence>
<feature type="transmembrane region" description="Helical" evidence="8">
    <location>
        <begin position="585"/>
        <end position="607"/>
    </location>
</feature>
<feature type="compositionally biased region" description="Low complexity" evidence="9">
    <location>
        <begin position="23"/>
        <end position="45"/>
    </location>
</feature>
<feature type="transmembrane region" description="Helical" evidence="8">
    <location>
        <begin position="549"/>
        <end position="573"/>
    </location>
</feature>
<dbReference type="GO" id="GO:0005886">
    <property type="term" value="C:plasma membrane"/>
    <property type="evidence" value="ECO:0007669"/>
    <property type="project" value="UniProtKB-SubCell"/>
</dbReference>
<feature type="transmembrane region" description="Helical" evidence="8">
    <location>
        <begin position="407"/>
        <end position="431"/>
    </location>
</feature>
<dbReference type="GO" id="GO:0034204">
    <property type="term" value="P:lipid translocation"/>
    <property type="evidence" value="ECO:0007669"/>
    <property type="project" value="TreeGrafter"/>
</dbReference>
<evidence type="ECO:0000256" key="9">
    <source>
        <dbReference type="SAM" id="MobiDB-lite"/>
    </source>
</evidence>
<evidence type="ECO:0000256" key="6">
    <source>
        <dbReference type="ARBA" id="ARBA00022989"/>
    </source>
</evidence>
<dbReference type="PANTHER" id="PTHR47019">
    <property type="entry name" value="LIPID II FLIPPASE MURJ"/>
    <property type="match status" value="1"/>
</dbReference>
<dbReference type="AlphaFoldDB" id="A0A455T5A0"/>
<feature type="transmembrane region" description="Helical" evidence="8">
    <location>
        <begin position="475"/>
        <end position="503"/>
    </location>
</feature>
<keyword evidence="8" id="KW-0813">Transport</keyword>
<sequence length="781" mass="83533">MAEESNKSTPYYGWQYDQEQLGAGATGTTGAHLPPASLSPQQQQPVYPPQVPSGGRVGAQPNRAYQQEQHLPDMGGSLGYGQGMEYLYANVPQPSQPLPALRQARLQQLREERLRRQQRRVQQPDLSELIQRKVFKRRMGDLAPLPPSSLGNQVGGAGGAAGGQGQAQAQVQLPAPGTQAARATTSASVAPTAASTPSAPAMQPASEPAQDTAMIRRVQVRNAAFILTGAFVASRVLGLLRSSMFAAVFGTDPTSGAFYQAFLLPDTIFNIVAGGALSSAFIPVFTRYMVSDRDEKTAWHVANTALTLATTIMLIFALIGFIFANQIVPLYNPNVSPGELSLIISLTRIMLFQAVILGSGVIVSAVLNAQQHFTLYALGTVLYNVGLIIGLLPGLVLALIGHRNSLVAVYCASAGVVLGALLQVGIQIPGLPRVGMRFRPSFDWRHPGVLQIGRQMIPRIINAAMLSTTTFVDRALILLLGTLVAAGALGQQTLLGFITAYYYGFSLMLLPLGIFGMAISTAAFPTIAEYVARGRLERARSIVMETLRGILFLSIPSSLGLIVLALPIIQTLYQHGAFGLESAEITAIPLSMFAIGLAGQAAVEILTRSFYALRDSKTPVIVSVGQFIFKIALGLLLINAFARLWGAAWGMGALALSTSIAGLLEATVLLCLIHQRIGGLITRELGVFLSRVLVATGVMGLAVLLVRMLLDFLLNTTDPTRPMITHGGLIQVLVALIKLLIEMAVGVVVYLRAARLLKIEGQIELLGPVRRLLARFKLSWI</sequence>
<evidence type="ECO:0000256" key="8">
    <source>
        <dbReference type="HAMAP-Rule" id="MF_02078"/>
    </source>
</evidence>
<comment type="function">
    <text evidence="8">Involved in peptidoglycan biosynthesis. Transports lipid-linked peptidoglycan precursors from the inner to the outer leaflet of the cytoplasmic membrane.</text>
</comment>
<reference evidence="10" key="1">
    <citation type="submission" date="2018-12" db="EMBL/GenBank/DDBJ databases">
        <title>Novel natural products biosynthetic potential of the class Ktedonobacteria.</title>
        <authorList>
            <person name="Zheng Y."/>
            <person name="Saitou A."/>
            <person name="Wang C.M."/>
            <person name="Toyoda A."/>
            <person name="Minakuchi Y."/>
            <person name="Sekiguchi Y."/>
            <person name="Ueda K."/>
            <person name="Takano H."/>
            <person name="Sakai Y."/>
            <person name="Yokota A."/>
            <person name="Yabe S."/>
        </authorList>
    </citation>
    <scope>NUCLEOTIDE SEQUENCE</scope>
    <source>
        <strain evidence="10">A3-2</strain>
    </source>
</reference>
<dbReference type="NCBIfam" id="TIGR01695">
    <property type="entry name" value="murJ_mviN"/>
    <property type="match status" value="1"/>
</dbReference>
<dbReference type="PRINTS" id="PR01806">
    <property type="entry name" value="VIRFACTRMVIN"/>
</dbReference>
<gene>
    <name evidence="8" type="primary">murJ</name>
    <name evidence="10" type="ORF">KTA_08330</name>
</gene>
<feature type="transmembrane region" description="Helical" evidence="8">
    <location>
        <begin position="648"/>
        <end position="673"/>
    </location>
</feature>
<comment type="subcellular location">
    <subcellularLocation>
        <location evidence="1 8">Cell membrane</location>
        <topology evidence="1 8">Multi-pass membrane protein</topology>
    </subcellularLocation>
</comment>
<evidence type="ECO:0000256" key="3">
    <source>
        <dbReference type="ARBA" id="ARBA00022692"/>
    </source>
</evidence>
<feature type="transmembrane region" description="Helical" evidence="8">
    <location>
        <begin position="224"/>
        <end position="248"/>
    </location>
</feature>
<feature type="transmembrane region" description="Helical" evidence="8">
    <location>
        <begin position="730"/>
        <end position="751"/>
    </location>
</feature>
<feature type="transmembrane region" description="Helical" evidence="8">
    <location>
        <begin position="381"/>
        <end position="401"/>
    </location>
</feature>
<keyword evidence="5 8" id="KW-0573">Peptidoglycan synthesis</keyword>
<dbReference type="Pfam" id="PF03023">
    <property type="entry name" value="MurJ"/>
    <property type="match status" value="1"/>
</dbReference>
<keyword evidence="4 8" id="KW-0133">Cell shape</keyword>
<feature type="region of interest" description="Disordered" evidence="9">
    <location>
        <begin position="23"/>
        <end position="60"/>
    </location>
</feature>
<keyword evidence="3 8" id="KW-0812">Transmembrane</keyword>
<feature type="compositionally biased region" description="Gly residues" evidence="9">
    <location>
        <begin position="153"/>
        <end position="165"/>
    </location>
</feature>
<proteinExistence type="inferred from homology"/>
<keyword evidence="8" id="KW-0961">Cell wall biogenesis/degradation</keyword>
<keyword evidence="6 8" id="KW-1133">Transmembrane helix</keyword>
<dbReference type="InterPro" id="IPR004268">
    <property type="entry name" value="MurJ"/>
</dbReference>
<evidence type="ECO:0000256" key="1">
    <source>
        <dbReference type="ARBA" id="ARBA00004651"/>
    </source>
</evidence>
<dbReference type="GO" id="GO:0071555">
    <property type="term" value="P:cell wall organization"/>
    <property type="evidence" value="ECO:0007669"/>
    <property type="project" value="UniProtKB-KW"/>
</dbReference>
<dbReference type="CDD" id="cd13123">
    <property type="entry name" value="MATE_MurJ_like"/>
    <property type="match status" value="1"/>
</dbReference>
<dbReference type="EMBL" id="AP019377">
    <property type="protein sequence ID" value="BBH92634.1"/>
    <property type="molecule type" value="Genomic_DNA"/>
</dbReference>
<dbReference type="UniPathway" id="UPA00219"/>
<feature type="compositionally biased region" description="Low complexity" evidence="9">
    <location>
        <begin position="166"/>
        <end position="206"/>
    </location>
</feature>
<feature type="region of interest" description="Disordered" evidence="9">
    <location>
        <begin position="141"/>
        <end position="208"/>
    </location>
</feature>
<name>A0A455T5A0_9CHLR</name>
<keyword evidence="2 8" id="KW-1003">Cell membrane</keyword>
<evidence type="ECO:0000313" key="10">
    <source>
        <dbReference type="EMBL" id="BBH92634.1"/>
    </source>
</evidence>
<dbReference type="InterPro" id="IPR051050">
    <property type="entry name" value="Lipid_II_flippase_MurJ/MviN"/>
</dbReference>
<dbReference type="PANTHER" id="PTHR47019:SF1">
    <property type="entry name" value="LIPID II FLIPPASE MURJ"/>
    <property type="match status" value="1"/>
</dbReference>
<dbReference type="GO" id="GO:0015648">
    <property type="term" value="F:lipid-linked peptidoglycan transporter activity"/>
    <property type="evidence" value="ECO:0007669"/>
    <property type="project" value="UniProtKB-UniRule"/>
</dbReference>
<comment type="pathway">
    <text evidence="8">Cell wall biogenesis; peptidoglycan biosynthesis.</text>
</comment>
<protein>
    <recommendedName>
        <fullName evidence="8">Probable lipid II flippase MurJ</fullName>
    </recommendedName>
</protein>
<feature type="transmembrane region" description="Helical" evidence="8">
    <location>
        <begin position="302"/>
        <end position="323"/>
    </location>
</feature>